<dbReference type="InterPro" id="IPR013216">
    <property type="entry name" value="Methyltransf_11"/>
</dbReference>
<accession>A0A9D1RWH9</accession>
<dbReference type="CDD" id="cd02440">
    <property type="entry name" value="AdoMet_MTases"/>
    <property type="match status" value="1"/>
</dbReference>
<evidence type="ECO:0000259" key="2">
    <source>
        <dbReference type="Pfam" id="PF08241"/>
    </source>
</evidence>
<dbReference type="Gene3D" id="3.40.50.150">
    <property type="entry name" value="Vaccinia Virus protein VP39"/>
    <property type="match status" value="1"/>
</dbReference>
<dbReference type="AlphaFoldDB" id="A0A9D1RWH9"/>
<feature type="domain" description="Methyltransferase type 11" evidence="2">
    <location>
        <begin position="21"/>
        <end position="126"/>
    </location>
</feature>
<keyword evidence="3" id="KW-0808">Transferase</keyword>
<name>A0A9D1RWH9_9CORY</name>
<reference evidence="3" key="2">
    <citation type="submission" date="2021-04" db="EMBL/GenBank/DDBJ databases">
        <authorList>
            <person name="Gilroy R."/>
        </authorList>
    </citation>
    <scope>NUCLEOTIDE SEQUENCE</scope>
    <source>
        <strain evidence="3">4376</strain>
    </source>
</reference>
<evidence type="ECO:0000256" key="1">
    <source>
        <dbReference type="SAM" id="MobiDB-lite"/>
    </source>
</evidence>
<gene>
    <name evidence="3" type="ORF">H9867_00645</name>
</gene>
<keyword evidence="3" id="KW-0489">Methyltransferase</keyword>
<dbReference type="GO" id="GO:0008757">
    <property type="term" value="F:S-adenosylmethionine-dependent methyltransferase activity"/>
    <property type="evidence" value="ECO:0007669"/>
    <property type="project" value="InterPro"/>
</dbReference>
<protein>
    <submittedName>
        <fullName evidence="3">Methyltransferase domain-containing protein</fullName>
    </submittedName>
</protein>
<feature type="region of interest" description="Disordered" evidence="1">
    <location>
        <begin position="57"/>
        <end position="77"/>
    </location>
</feature>
<dbReference type="Pfam" id="PF08241">
    <property type="entry name" value="Methyltransf_11"/>
    <property type="match status" value="1"/>
</dbReference>
<evidence type="ECO:0000313" key="3">
    <source>
        <dbReference type="EMBL" id="HIW94989.1"/>
    </source>
</evidence>
<dbReference type="InterPro" id="IPR029063">
    <property type="entry name" value="SAM-dependent_MTases_sf"/>
</dbReference>
<sequence>MHDHAIPERLLPHLTASSHILDVGCGHGELTHLLAAHVVGLGGQASQVVGVDLSFDSDATSHPTSPTTPDGTHTQPAFTEGSILDLPFSNDSVDVILASQVLHHVTDPVAALRECSRVLRPGGIILAKDLDFGAMTWYPPHPGLSRWRAVFTVAASLENMEPNGGRHLPTWCTKAGLDIEHVGGDLQTYGTTDNRAAFAEKWSDRVDEDRFRDKAARALGDPDGPTGAMSTSAIEQMLAGWREWSETPGAVMTMPIIEVLARLPR</sequence>
<comment type="caution">
    <text evidence="3">The sequence shown here is derived from an EMBL/GenBank/DDBJ whole genome shotgun (WGS) entry which is preliminary data.</text>
</comment>
<dbReference type="Proteomes" id="UP000824189">
    <property type="component" value="Unassembled WGS sequence"/>
</dbReference>
<evidence type="ECO:0000313" key="4">
    <source>
        <dbReference type="Proteomes" id="UP000824189"/>
    </source>
</evidence>
<dbReference type="PANTHER" id="PTHR43591">
    <property type="entry name" value="METHYLTRANSFERASE"/>
    <property type="match status" value="1"/>
</dbReference>
<dbReference type="SUPFAM" id="SSF53335">
    <property type="entry name" value="S-adenosyl-L-methionine-dependent methyltransferases"/>
    <property type="match status" value="1"/>
</dbReference>
<proteinExistence type="predicted"/>
<dbReference type="EMBL" id="DXFZ01000009">
    <property type="protein sequence ID" value="HIW94989.1"/>
    <property type="molecule type" value="Genomic_DNA"/>
</dbReference>
<reference evidence="3" key="1">
    <citation type="journal article" date="2021" name="PeerJ">
        <title>Extensive microbial diversity within the chicken gut microbiome revealed by metagenomics and culture.</title>
        <authorList>
            <person name="Gilroy R."/>
            <person name="Ravi A."/>
            <person name="Getino M."/>
            <person name="Pursley I."/>
            <person name="Horton D.L."/>
            <person name="Alikhan N.F."/>
            <person name="Baker D."/>
            <person name="Gharbi K."/>
            <person name="Hall N."/>
            <person name="Watson M."/>
            <person name="Adriaenssens E.M."/>
            <person name="Foster-Nyarko E."/>
            <person name="Jarju S."/>
            <person name="Secka A."/>
            <person name="Antonio M."/>
            <person name="Oren A."/>
            <person name="Chaudhuri R.R."/>
            <person name="La Ragione R."/>
            <person name="Hildebrand F."/>
            <person name="Pallen M.J."/>
        </authorList>
    </citation>
    <scope>NUCLEOTIDE SEQUENCE</scope>
    <source>
        <strain evidence="3">4376</strain>
    </source>
</reference>
<organism evidence="3 4">
    <name type="scientific">Candidatus Corynebacterium gallistercoris</name>
    <dbReference type="NCBI Taxonomy" id="2838530"/>
    <lineage>
        <taxon>Bacteria</taxon>
        <taxon>Bacillati</taxon>
        <taxon>Actinomycetota</taxon>
        <taxon>Actinomycetes</taxon>
        <taxon>Mycobacteriales</taxon>
        <taxon>Corynebacteriaceae</taxon>
        <taxon>Corynebacterium</taxon>
    </lineage>
</organism>
<dbReference type="GO" id="GO:0032259">
    <property type="term" value="P:methylation"/>
    <property type="evidence" value="ECO:0007669"/>
    <property type="project" value="UniProtKB-KW"/>
</dbReference>